<dbReference type="AlphaFoldDB" id="A0A329QRN1"/>
<dbReference type="EMBL" id="QMIG01000010">
    <property type="protein sequence ID" value="RAW14032.1"/>
    <property type="molecule type" value="Genomic_DNA"/>
</dbReference>
<accession>A0A329QRN1</accession>
<keyword evidence="2" id="KW-1185">Reference proteome</keyword>
<organism evidence="1 2">
    <name type="scientific">Phytoactinopolyspora halophila</name>
    <dbReference type="NCBI Taxonomy" id="1981511"/>
    <lineage>
        <taxon>Bacteria</taxon>
        <taxon>Bacillati</taxon>
        <taxon>Actinomycetota</taxon>
        <taxon>Actinomycetes</taxon>
        <taxon>Jiangellales</taxon>
        <taxon>Jiangellaceae</taxon>
        <taxon>Phytoactinopolyspora</taxon>
    </lineage>
</organism>
<sequence>MTLTANTGDTRADAKAAGDVQAAAKVAAEQGVHGPAQWSLEEFPISALLSAQKSQDELPGSHAEGIETSTSRLVGRTEDATHWVTIDKEGSICLITALDTATPKGGQTCTTSERFERRGLTLWTAGRADEPSSEAHLVPDGFADAVAESTGWQRKSQNLVVSDPNAPPIPRSAATVETRAGKLTVDDFPPR</sequence>
<proteinExistence type="predicted"/>
<name>A0A329QRN1_9ACTN</name>
<evidence type="ECO:0000313" key="2">
    <source>
        <dbReference type="Proteomes" id="UP000250462"/>
    </source>
</evidence>
<evidence type="ECO:0000313" key="1">
    <source>
        <dbReference type="EMBL" id="RAW14032.1"/>
    </source>
</evidence>
<dbReference type="Proteomes" id="UP000250462">
    <property type="component" value="Unassembled WGS sequence"/>
</dbReference>
<reference evidence="1 2" key="1">
    <citation type="submission" date="2018-06" db="EMBL/GenBank/DDBJ databases">
        <title>Phytoactinopolyspora halophila sp. nov., a novel halophilic actinomycete isolated from a saline soil in China.</title>
        <authorList>
            <person name="Tang S.-K."/>
        </authorList>
    </citation>
    <scope>NUCLEOTIDE SEQUENCE [LARGE SCALE GENOMIC DNA]</scope>
    <source>
        <strain evidence="1 2">YIM 96934</strain>
    </source>
</reference>
<gene>
    <name evidence="1" type="ORF">DPM12_11405</name>
</gene>
<comment type="caution">
    <text evidence="1">The sequence shown here is derived from an EMBL/GenBank/DDBJ whole genome shotgun (WGS) entry which is preliminary data.</text>
</comment>
<protein>
    <submittedName>
        <fullName evidence="1">Uncharacterized protein</fullName>
    </submittedName>
</protein>